<evidence type="ECO:0000313" key="1">
    <source>
        <dbReference type="EMBL" id="NHO31416.1"/>
    </source>
</evidence>
<evidence type="ECO:0000313" key="2">
    <source>
        <dbReference type="Proteomes" id="UP000615326"/>
    </source>
</evidence>
<accession>A0ABX0K888</accession>
<gene>
    <name evidence="1" type="ORF">GOB84_02375</name>
</gene>
<name>A0ABX0K888_9PROT</name>
<reference evidence="1 2" key="1">
    <citation type="journal article" date="2020" name="Int. J. Syst. Evol. Microbiol.">
        <title>Novel acetic acid bacteria from cider fermentations: Acetobacter conturbans sp. nov. and Acetobacter fallax sp. nov.</title>
        <authorList>
            <person name="Sombolestani A.S."/>
            <person name="Cleenwerck I."/>
            <person name="Cnockaert M."/>
            <person name="Borremans W."/>
            <person name="Wieme A.D."/>
            <person name="De Vuyst L."/>
            <person name="Vandamme P."/>
        </authorList>
    </citation>
    <scope>NUCLEOTIDE SEQUENCE [LARGE SCALE GENOMIC DNA]</scope>
    <source>
        <strain evidence="1 2">LMG 1637</strain>
    </source>
</reference>
<proteinExistence type="predicted"/>
<dbReference type="EMBL" id="WOSW01000002">
    <property type="protein sequence ID" value="NHO31416.1"/>
    <property type="molecule type" value="Genomic_DNA"/>
</dbReference>
<sequence>MSSADSTGAATILDLSSESSTAIYQSDPVVFLPQGDKYIPVSAGVLINGVPASEVKGAITLKDGFQYSMTSSSSSFSLYTGTGTSVGSSQISASFSPGADSTNSEESLIAKLFSSPVDNESKTPSQQFST</sequence>
<comment type="caution">
    <text evidence="1">The sequence shown here is derived from an EMBL/GenBank/DDBJ whole genome shotgun (WGS) entry which is preliminary data.</text>
</comment>
<keyword evidence="2" id="KW-1185">Reference proteome</keyword>
<organism evidence="1 2">
    <name type="scientific">Acetobacter fallax</name>
    <dbReference type="NCBI Taxonomy" id="1737473"/>
    <lineage>
        <taxon>Bacteria</taxon>
        <taxon>Pseudomonadati</taxon>
        <taxon>Pseudomonadota</taxon>
        <taxon>Alphaproteobacteria</taxon>
        <taxon>Acetobacterales</taxon>
        <taxon>Acetobacteraceae</taxon>
        <taxon>Acetobacter</taxon>
    </lineage>
</organism>
<dbReference type="Proteomes" id="UP000615326">
    <property type="component" value="Unassembled WGS sequence"/>
</dbReference>
<protein>
    <submittedName>
        <fullName evidence="1">Uncharacterized protein</fullName>
    </submittedName>
</protein>